<dbReference type="AlphaFoldDB" id="A0LZ55"/>
<dbReference type="KEGG" id="gfo:GFO_0673"/>
<dbReference type="Proteomes" id="UP000000755">
    <property type="component" value="Chromosome"/>
</dbReference>
<dbReference type="EMBL" id="CU207366">
    <property type="protein sequence ID" value="CAL65650.1"/>
    <property type="molecule type" value="Genomic_DNA"/>
</dbReference>
<sequence length="307" mass="35589">MLVRYLTALLFIYLKQHIMETVTPKKFPKGDKILALLKKAVPLHSVYVIGILTERSERKVYLPPSSEVPRKSVTYTLLVIGHKAPARNLQDFMDGLNAKLKGSCKVYVIFHTLSNLLKRLNIGDNFLNRIVSGAPCMFEKDDMVSESGKMSLYFHETLYEQFRKAWRDRMERAEYLLSTVGIIAVNYDAVSQMAIMHFAMEQVCLGLLNIFWEYSPNHYTLSYLFHLCGLFTDLPQRVFSRTTFGLQRQFYMLCNAHHIMRFKGKIDFSSTDVDKALNRCERFYDEAVNLGEIQLGHLKEVHCKFSI</sequence>
<evidence type="ECO:0000313" key="1">
    <source>
        <dbReference type="EMBL" id="CAL65650.1"/>
    </source>
</evidence>
<gene>
    <name evidence="1" type="ordered locus">GFO_0673</name>
</gene>
<protein>
    <submittedName>
        <fullName evidence="1">Uncharacterized protein</fullName>
    </submittedName>
</protein>
<dbReference type="eggNOG" id="COG2250">
    <property type="taxonomic scope" value="Bacteria"/>
</dbReference>
<evidence type="ECO:0000313" key="2">
    <source>
        <dbReference type="Proteomes" id="UP000000755"/>
    </source>
</evidence>
<dbReference type="Gene3D" id="1.20.120.330">
    <property type="entry name" value="Nucleotidyltransferases domain 2"/>
    <property type="match status" value="1"/>
</dbReference>
<dbReference type="HOGENOM" id="CLU_082935_0_0_10"/>
<accession>A0LZ55</accession>
<organism evidence="1 2">
    <name type="scientific">Christiangramia forsetii (strain DSM 17595 / CGMCC 1.15422 / KT0803)</name>
    <name type="common">Gramella forsetii</name>
    <dbReference type="NCBI Taxonomy" id="411154"/>
    <lineage>
        <taxon>Bacteria</taxon>
        <taxon>Pseudomonadati</taxon>
        <taxon>Bacteroidota</taxon>
        <taxon>Flavobacteriia</taxon>
        <taxon>Flavobacteriales</taxon>
        <taxon>Flavobacteriaceae</taxon>
        <taxon>Christiangramia</taxon>
    </lineage>
</organism>
<proteinExistence type="predicted"/>
<name>A0LZ55_CHRFK</name>
<reference evidence="1 2" key="1">
    <citation type="journal article" date="2006" name="Environ. Microbiol.">
        <title>Whole genome analysis of the marine Bacteroidetes'Gramella forsetii' reveals adaptations to degradation of polymeric organic matter.</title>
        <authorList>
            <person name="Bauer M."/>
            <person name="Kube M."/>
            <person name="Teeling H."/>
            <person name="Richter M."/>
            <person name="Lombardot T."/>
            <person name="Allers E."/>
            <person name="Wuerdemann C.A."/>
            <person name="Quast C."/>
            <person name="Kuhl H."/>
            <person name="Knaust F."/>
            <person name="Woebken D."/>
            <person name="Bischof K."/>
            <person name="Mussmann M."/>
            <person name="Choudhuri J.V."/>
            <person name="Meyer F."/>
            <person name="Reinhardt R."/>
            <person name="Amann R.I."/>
            <person name="Gloeckner F.O."/>
        </authorList>
    </citation>
    <scope>NUCLEOTIDE SEQUENCE [LARGE SCALE GENOMIC DNA]</scope>
    <source>
        <strain evidence="1 2">KT0803</strain>
    </source>
</reference>